<reference evidence="1" key="1">
    <citation type="submission" date="2022-10" db="EMBL/GenBank/DDBJ databases">
        <title>Culturing micro-colonial fungi from biological soil crusts in the Mojave desert and describing Neophaeococcomyces mojavensis, and introducing the new genera and species Taxawa tesnikishii.</title>
        <authorList>
            <person name="Kurbessoian T."/>
            <person name="Stajich J.E."/>
        </authorList>
    </citation>
    <scope>NUCLEOTIDE SEQUENCE</scope>
    <source>
        <strain evidence="1">JES_112</strain>
    </source>
</reference>
<accession>A0ACC3A9N7</accession>
<evidence type="ECO:0000313" key="1">
    <source>
        <dbReference type="EMBL" id="KAJ9657807.1"/>
    </source>
</evidence>
<evidence type="ECO:0000313" key="2">
    <source>
        <dbReference type="Proteomes" id="UP001172386"/>
    </source>
</evidence>
<proteinExistence type="predicted"/>
<name>A0ACC3A9N7_9EURO</name>
<comment type="caution">
    <text evidence="1">The sequence shown here is derived from an EMBL/GenBank/DDBJ whole genome shotgun (WGS) entry which is preliminary data.</text>
</comment>
<protein>
    <submittedName>
        <fullName evidence="1">Uncharacterized protein</fullName>
    </submittedName>
</protein>
<dbReference type="EMBL" id="JAPDRQ010000059">
    <property type="protein sequence ID" value="KAJ9657807.1"/>
    <property type="molecule type" value="Genomic_DNA"/>
</dbReference>
<keyword evidence="2" id="KW-1185">Reference proteome</keyword>
<organism evidence="1 2">
    <name type="scientific">Neophaeococcomyces mojaviensis</name>
    <dbReference type="NCBI Taxonomy" id="3383035"/>
    <lineage>
        <taxon>Eukaryota</taxon>
        <taxon>Fungi</taxon>
        <taxon>Dikarya</taxon>
        <taxon>Ascomycota</taxon>
        <taxon>Pezizomycotina</taxon>
        <taxon>Eurotiomycetes</taxon>
        <taxon>Chaetothyriomycetidae</taxon>
        <taxon>Chaetothyriales</taxon>
        <taxon>Chaetothyriales incertae sedis</taxon>
        <taxon>Neophaeococcomyces</taxon>
    </lineage>
</organism>
<sequence length="473" mass="52277">MGSHGNLPFGYDPTGIHGIGLPAYLNQPQQPQPQGQPLLNEQENTDISNFFSDFEAGEQAHAHAQAQNMMAHYDDMAQLQPLQMPQTYVGHETSLRSPQTMDWQQQQTPFHFGAHPMGQMQGMPQPQSPYGNGHQITSPIHQMYPMHPNNMQTFANTWQQGFPANMHAGRPSLDFGTDQNFMHSGYAAPDGAVDADLSVLYNAMGPASTPSTTQPNTRPPTQPNTEPSSPVVTKKRKLNNYHAESSTRMTNGTSTNGRRVTEPSPQTSTRKQRKSFVKHEQPPTPLSKTPTSHGGDDEALEEDDAEYDEEDADEDLQRSPSPSNPWPASKTRPPKIDKPPLSAKSSKARKKSTASATSTKPPRARRSSSGLMSSVTRVPLTVEQKKANHTNSEQRRRDATARAYAELYDLVPEIQEMGKQSTMKKLEVVVQKVRDVKARLEYLRGLMGQDPGSGRVISGQIIGGDMAHLQAWR</sequence>
<dbReference type="Proteomes" id="UP001172386">
    <property type="component" value="Unassembled WGS sequence"/>
</dbReference>
<gene>
    <name evidence="1" type="ORF">H2198_004114</name>
</gene>